<feature type="transmembrane region" description="Helical" evidence="2">
    <location>
        <begin position="48"/>
        <end position="67"/>
    </location>
</feature>
<reference evidence="3" key="1">
    <citation type="submission" date="2023-07" db="EMBL/GenBank/DDBJ databases">
        <title>Sequencing the genomes of 1000 actinobacteria strains.</title>
        <authorList>
            <person name="Klenk H.-P."/>
        </authorList>
    </citation>
    <scope>NUCLEOTIDE SEQUENCE</scope>
    <source>
        <strain evidence="3">DSM 13068</strain>
    </source>
</reference>
<keyword evidence="2" id="KW-1133">Transmembrane helix</keyword>
<dbReference type="EMBL" id="JAVDXX010000001">
    <property type="protein sequence ID" value="MDR7294247.1"/>
    <property type="molecule type" value="Genomic_DNA"/>
</dbReference>
<dbReference type="Proteomes" id="UP001180715">
    <property type="component" value="Unassembled WGS sequence"/>
</dbReference>
<protein>
    <submittedName>
        <fullName evidence="3">Uncharacterized protein</fullName>
    </submittedName>
</protein>
<keyword evidence="2" id="KW-0472">Membrane</keyword>
<sequence>MTEKPIENPASSARPADIPADGLAEAGSATEAQQPVEFEVRVAPKPGAFMLTGGVLGVILALISAWLRGGTEDHSMGAVFGFLAVLFAIVGVGVGAIVFLIFDRVGRKRTQHIYAVKETDQETGSGVTK</sequence>
<proteinExistence type="predicted"/>
<comment type="caution">
    <text evidence="3">The sequence shown here is derived from an EMBL/GenBank/DDBJ whole genome shotgun (WGS) entry which is preliminary data.</text>
</comment>
<feature type="region of interest" description="Disordered" evidence="1">
    <location>
        <begin position="1"/>
        <end position="32"/>
    </location>
</feature>
<organism evidence="3 4">
    <name type="scientific">Pseudoglutamicibacter albus</name>
    <dbReference type="NCBI Taxonomy" id="98671"/>
    <lineage>
        <taxon>Bacteria</taxon>
        <taxon>Bacillati</taxon>
        <taxon>Actinomycetota</taxon>
        <taxon>Actinomycetes</taxon>
        <taxon>Micrococcales</taxon>
        <taxon>Micrococcaceae</taxon>
        <taxon>Pseudoglutamicibacter</taxon>
    </lineage>
</organism>
<accession>A0ABU1Z0W5</accession>
<keyword evidence="4" id="KW-1185">Reference proteome</keyword>
<evidence type="ECO:0000256" key="1">
    <source>
        <dbReference type="SAM" id="MobiDB-lite"/>
    </source>
</evidence>
<keyword evidence="2" id="KW-0812">Transmembrane</keyword>
<gene>
    <name evidence="3" type="ORF">J2S67_001515</name>
</gene>
<dbReference type="RefSeq" id="WP_310247775.1">
    <property type="nucleotide sequence ID" value="NZ_JAVDXX010000001.1"/>
</dbReference>
<name>A0ABU1Z0W5_9MICC</name>
<feature type="transmembrane region" description="Helical" evidence="2">
    <location>
        <begin position="79"/>
        <end position="102"/>
    </location>
</feature>
<evidence type="ECO:0000256" key="2">
    <source>
        <dbReference type="SAM" id="Phobius"/>
    </source>
</evidence>
<evidence type="ECO:0000313" key="4">
    <source>
        <dbReference type="Proteomes" id="UP001180715"/>
    </source>
</evidence>
<evidence type="ECO:0000313" key="3">
    <source>
        <dbReference type="EMBL" id="MDR7294247.1"/>
    </source>
</evidence>